<evidence type="ECO:0000313" key="4">
    <source>
        <dbReference type="EMBL" id="GIQ66409.1"/>
    </source>
</evidence>
<comment type="caution">
    <text evidence="4">The sequence shown here is derived from an EMBL/GenBank/DDBJ whole genome shotgun (WGS) entry which is preliminary data.</text>
</comment>
<feature type="domain" description="Non-reducing end beta-L-arabinofuranosidase-like GH127 C-terminal" evidence="3">
    <location>
        <begin position="196"/>
        <end position="306"/>
    </location>
</feature>
<protein>
    <recommendedName>
        <fullName evidence="6">Glycosyl hydrolase</fullName>
    </recommendedName>
</protein>
<keyword evidence="5" id="KW-1185">Reference proteome</keyword>
<dbReference type="InterPro" id="IPR049049">
    <property type="entry name" value="Beta-AFase-like_GH127_C"/>
</dbReference>
<evidence type="ECO:0000259" key="2">
    <source>
        <dbReference type="Pfam" id="PF20736"/>
    </source>
</evidence>
<dbReference type="PANTHER" id="PTHR43465:SF2">
    <property type="entry name" value="DUF1680 DOMAIN PROTEIN (AFU_ORTHOLOGUE AFUA_1G08910)"/>
    <property type="match status" value="1"/>
</dbReference>
<feature type="domain" description="Non-reducing end beta-L-arabinofuranosidase-like GH127 middle" evidence="2">
    <location>
        <begin position="92"/>
        <end position="191"/>
    </location>
</feature>
<dbReference type="InterPro" id="IPR049174">
    <property type="entry name" value="Beta-AFase-like"/>
</dbReference>
<dbReference type="Pfam" id="PF20737">
    <property type="entry name" value="Glyco_hydro127C"/>
    <property type="match status" value="1"/>
</dbReference>
<dbReference type="Pfam" id="PF20736">
    <property type="entry name" value="Glyco_hydro127M"/>
    <property type="match status" value="1"/>
</dbReference>
<proteinExistence type="predicted"/>
<dbReference type="Proteomes" id="UP000680304">
    <property type="component" value="Unassembled WGS sequence"/>
</dbReference>
<evidence type="ECO:0008006" key="6">
    <source>
        <dbReference type="Google" id="ProtNLM"/>
    </source>
</evidence>
<dbReference type="Pfam" id="PF07944">
    <property type="entry name" value="Beta-AFase-like_GH127_cat"/>
    <property type="match status" value="1"/>
</dbReference>
<feature type="domain" description="Non-reducing end beta-L-arabinofuranosidase-like GH127 catalytic" evidence="1">
    <location>
        <begin position="1"/>
        <end position="80"/>
    </location>
</feature>
<name>A0ABQ4NEN7_9BACL</name>
<evidence type="ECO:0000313" key="5">
    <source>
        <dbReference type="Proteomes" id="UP000680304"/>
    </source>
</evidence>
<organism evidence="4 5">
    <name type="scientific">Paenibacillus cisolokensis</name>
    <dbReference type="NCBI Taxonomy" id="1658519"/>
    <lineage>
        <taxon>Bacteria</taxon>
        <taxon>Bacillati</taxon>
        <taxon>Bacillota</taxon>
        <taxon>Bacilli</taxon>
        <taxon>Bacillales</taxon>
        <taxon>Paenibacillaceae</taxon>
        <taxon>Paenibacillus</taxon>
    </lineage>
</organism>
<gene>
    <name evidence="4" type="ORF">PACILC2_49770</name>
</gene>
<sequence length="308" mass="33678">MLAIEARAEYADVLERALYNNVIAGIALDGKHYFYVNPLEVRPAACERNPGLHHVKPTRQPWFGCSCCPPNVARLLASLGQYIYMVDDASRTVYAHLYIGSDSEISVDGITFKLIQKTGMPWSGDVTFAIGSLSAPAAFTLALRMPSWCDGKLPALQVNGEPVSADVTPEGYLTINRTWIDGDTVRLELPMPALRLAAHPEVRVNAGKIALQRGPFVYCLEEADNEGPLQSISLPLAGRAEIEPAGELFPGAVALRIDGYRDPQLVPDGALYESITALHPEPSSVRAVPYALWGNRGMGEMTVWVRYR</sequence>
<accession>A0ABQ4NEN7</accession>
<dbReference type="PANTHER" id="PTHR43465">
    <property type="entry name" value="DUF1680 DOMAIN PROTEIN (AFU_ORTHOLOGUE AFUA_1G08910)"/>
    <property type="match status" value="1"/>
</dbReference>
<evidence type="ECO:0000259" key="1">
    <source>
        <dbReference type="Pfam" id="PF07944"/>
    </source>
</evidence>
<dbReference type="EMBL" id="BOVJ01000181">
    <property type="protein sequence ID" value="GIQ66409.1"/>
    <property type="molecule type" value="Genomic_DNA"/>
</dbReference>
<dbReference type="InterPro" id="IPR012878">
    <property type="entry name" value="Beta-AFase-like_GH127_cat"/>
</dbReference>
<evidence type="ECO:0000259" key="3">
    <source>
        <dbReference type="Pfam" id="PF20737"/>
    </source>
</evidence>
<reference evidence="4 5" key="1">
    <citation type="submission" date="2021-04" db="EMBL/GenBank/DDBJ databases">
        <title>Draft genome sequence of Paenibacillus cisolokensis, LC2-13A.</title>
        <authorList>
            <person name="Uke A."/>
            <person name="Chhe C."/>
            <person name="Baramee S."/>
            <person name="Kosugi A."/>
        </authorList>
    </citation>
    <scope>NUCLEOTIDE SEQUENCE [LARGE SCALE GENOMIC DNA]</scope>
    <source>
        <strain evidence="4 5">LC2-13A</strain>
    </source>
</reference>
<dbReference type="InterPro" id="IPR049046">
    <property type="entry name" value="Beta-AFase-like_GH127_middle"/>
</dbReference>